<dbReference type="AlphaFoldDB" id="A0A9X2ERH5"/>
<dbReference type="Proteomes" id="UP001139028">
    <property type="component" value="Unassembled WGS sequence"/>
</dbReference>
<comment type="caution">
    <text evidence="1">The sequence shown here is derived from an EMBL/GenBank/DDBJ whole genome shotgun (WGS) entry which is preliminary data.</text>
</comment>
<evidence type="ECO:0008006" key="3">
    <source>
        <dbReference type="Google" id="ProtNLM"/>
    </source>
</evidence>
<dbReference type="EMBL" id="JALBWM010000291">
    <property type="protein sequence ID" value="MCO1337022.1"/>
    <property type="molecule type" value="Genomic_DNA"/>
</dbReference>
<accession>A0A9X2ERH5</accession>
<evidence type="ECO:0000313" key="2">
    <source>
        <dbReference type="Proteomes" id="UP001139028"/>
    </source>
</evidence>
<gene>
    <name evidence="1" type="ORF">MO867_22110</name>
</gene>
<proteinExistence type="predicted"/>
<evidence type="ECO:0000313" key="1">
    <source>
        <dbReference type="EMBL" id="MCO1337022.1"/>
    </source>
</evidence>
<reference evidence="1" key="1">
    <citation type="journal article" date="2022" name="Arch. Microbiol.">
        <title>Microbulbifer okhotskensis sp. nov., isolated from a deep bottom sediment of the Okhotsk Sea.</title>
        <authorList>
            <person name="Romanenko L."/>
            <person name="Kurilenko V."/>
            <person name="Otstavnykh N."/>
            <person name="Velansky P."/>
            <person name="Isaeva M."/>
            <person name="Mikhailov V."/>
        </authorList>
    </citation>
    <scope>NUCLEOTIDE SEQUENCE</scope>
    <source>
        <strain evidence="1">OS29</strain>
    </source>
</reference>
<name>A0A9X2ERH5_9GAMM</name>
<organism evidence="1 2">
    <name type="scientific">Microbulbifer okhotskensis</name>
    <dbReference type="NCBI Taxonomy" id="2926617"/>
    <lineage>
        <taxon>Bacteria</taxon>
        <taxon>Pseudomonadati</taxon>
        <taxon>Pseudomonadota</taxon>
        <taxon>Gammaproteobacteria</taxon>
        <taxon>Cellvibrionales</taxon>
        <taxon>Microbulbiferaceae</taxon>
        <taxon>Microbulbifer</taxon>
    </lineage>
</organism>
<keyword evidence="2" id="KW-1185">Reference proteome</keyword>
<sequence length="124" mass="13996">MSNTDKTTFHPFIVIDGRDSEWSDVRVSFDNWGWLQEAYKTDIINDYHMNGYGIQALVLAARVAAGLDVYPADLDLNSEGDTCYLIFKNYASAVETAGLAKEMITSRKAIEKMINIAREHNLED</sequence>
<protein>
    <recommendedName>
        <fullName evidence="3">Phage ABA sandwich domain-containing protein</fullName>
    </recommendedName>
</protein>
<dbReference type="RefSeq" id="WP_252473202.1">
    <property type="nucleotide sequence ID" value="NZ_JALBWM010000291.1"/>
</dbReference>